<comment type="caution">
    <text evidence="2">The sequence shown here is derived from an EMBL/GenBank/DDBJ whole genome shotgun (WGS) entry which is preliminary data.</text>
</comment>
<evidence type="ECO:0000256" key="1">
    <source>
        <dbReference type="SAM" id="MobiDB-lite"/>
    </source>
</evidence>
<dbReference type="EMBL" id="CAKKNE010000003">
    <property type="protein sequence ID" value="CAH0372518.1"/>
    <property type="molecule type" value="Genomic_DNA"/>
</dbReference>
<name>A0A8J2SI91_9STRA</name>
<feature type="non-terminal residue" evidence="2">
    <location>
        <position position="1"/>
    </location>
</feature>
<gene>
    <name evidence="2" type="ORF">PECAL_3P25220</name>
</gene>
<sequence length="220" mass="21990">GLPSDGGESTNSIQSPSLGTTPAAQGCAAQGLSGPVRAGGRRRGGRLAATARCRRRAGAASSSGAAAAAFAGAAAGRIAVLVPTTRTVSADRLRPAVPRHQAPRSSVLPCTSRNAPGARSKAAATRARSRSQDAVGRTHISTDLVSDATVTRSRGFSRAGAASSSGVSSPASVASVDMRAPLRRLSRSCRAAQVLSPMIGAAFPHSPANHSDGLSSPSYL</sequence>
<feature type="compositionally biased region" description="Polar residues" evidence="1">
    <location>
        <begin position="7"/>
        <end position="23"/>
    </location>
</feature>
<feature type="region of interest" description="Disordered" evidence="1">
    <location>
        <begin position="91"/>
        <end position="136"/>
    </location>
</feature>
<protein>
    <submittedName>
        <fullName evidence="2">Uncharacterized protein</fullName>
    </submittedName>
</protein>
<keyword evidence="3" id="KW-1185">Reference proteome</keyword>
<dbReference type="Proteomes" id="UP000789595">
    <property type="component" value="Unassembled WGS sequence"/>
</dbReference>
<reference evidence="2" key="1">
    <citation type="submission" date="2021-11" db="EMBL/GenBank/DDBJ databases">
        <authorList>
            <consortium name="Genoscope - CEA"/>
            <person name="William W."/>
        </authorList>
    </citation>
    <scope>NUCLEOTIDE SEQUENCE</scope>
</reference>
<evidence type="ECO:0000313" key="3">
    <source>
        <dbReference type="Proteomes" id="UP000789595"/>
    </source>
</evidence>
<feature type="region of interest" description="Disordered" evidence="1">
    <location>
        <begin position="1"/>
        <end position="49"/>
    </location>
</feature>
<feature type="compositionally biased region" description="Low complexity" evidence="1">
    <location>
        <begin position="115"/>
        <end position="126"/>
    </location>
</feature>
<organism evidence="2 3">
    <name type="scientific">Pelagomonas calceolata</name>
    <dbReference type="NCBI Taxonomy" id="35677"/>
    <lineage>
        <taxon>Eukaryota</taxon>
        <taxon>Sar</taxon>
        <taxon>Stramenopiles</taxon>
        <taxon>Ochrophyta</taxon>
        <taxon>Pelagophyceae</taxon>
        <taxon>Pelagomonadales</taxon>
        <taxon>Pelagomonadaceae</taxon>
        <taxon>Pelagomonas</taxon>
    </lineage>
</organism>
<dbReference type="AlphaFoldDB" id="A0A8J2SI91"/>
<feature type="non-terminal residue" evidence="2">
    <location>
        <position position="220"/>
    </location>
</feature>
<evidence type="ECO:0000313" key="2">
    <source>
        <dbReference type="EMBL" id="CAH0372518.1"/>
    </source>
</evidence>
<accession>A0A8J2SI91</accession>
<proteinExistence type="predicted"/>